<dbReference type="InterPro" id="IPR003661">
    <property type="entry name" value="HisK_dim/P_dom"/>
</dbReference>
<dbReference type="PROSITE" id="PS50885">
    <property type="entry name" value="HAMP"/>
    <property type="match status" value="1"/>
</dbReference>
<evidence type="ECO:0000256" key="9">
    <source>
        <dbReference type="SAM" id="Phobius"/>
    </source>
</evidence>
<dbReference type="InterPro" id="IPR005467">
    <property type="entry name" value="His_kinase_dom"/>
</dbReference>
<name>A0ABS8Y3I0_9BURK</name>
<evidence type="ECO:0000256" key="1">
    <source>
        <dbReference type="ARBA" id="ARBA00000085"/>
    </source>
</evidence>
<dbReference type="PRINTS" id="PR00344">
    <property type="entry name" value="BCTRLSENSOR"/>
</dbReference>
<keyword evidence="12" id="KW-0547">Nucleotide-binding</keyword>
<accession>A0ABS8Y3I0</accession>
<keyword evidence="9" id="KW-0472">Membrane</keyword>
<comment type="catalytic activity">
    <reaction evidence="1">
        <text>ATP + protein L-histidine = ADP + protein N-phospho-L-histidine.</text>
        <dbReference type="EC" id="2.7.13.3"/>
    </reaction>
</comment>
<proteinExistence type="predicted"/>
<evidence type="ECO:0000313" key="12">
    <source>
        <dbReference type="EMBL" id="MCE4557601.1"/>
    </source>
</evidence>
<dbReference type="RefSeq" id="WP_233374981.1">
    <property type="nucleotide sequence ID" value="NZ_JAJTWU010000011.1"/>
</dbReference>
<dbReference type="Proteomes" id="UP001200741">
    <property type="component" value="Unassembled WGS sequence"/>
</dbReference>
<evidence type="ECO:0000256" key="2">
    <source>
        <dbReference type="ARBA" id="ARBA00004370"/>
    </source>
</evidence>
<keyword evidence="7" id="KW-0175">Coiled coil</keyword>
<keyword evidence="6" id="KW-0418">Kinase</keyword>
<evidence type="ECO:0000256" key="5">
    <source>
        <dbReference type="ARBA" id="ARBA00022679"/>
    </source>
</evidence>
<dbReference type="InterPro" id="IPR004358">
    <property type="entry name" value="Sig_transdc_His_kin-like_C"/>
</dbReference>
<evidence type="ECO:0000313" key="13">
    <source>
        <dbReference type="Proteomes" id="UP001200741"/>
    </source>
</evidence>
<keyword evidence="9" id="KW-1133">Transmembrane helix</keyword>
<keyword evidence="9" id="KW-0812">Transmembrane</keyword>
<dbReference type="CDD" id="cd06225">
    <property type="entry name" value="HAMP"/>
    <property type="match status" value="1"/>
</dbReference>
<dbReference type="SUPFAM" id="SSF47384">
    <property type="entry name" value="Homodimeric domain of signal transducing histidine kinase"/>
    <property type="match status" value="1"/>
</dbReference>
<dbReference type="InterPro" id="IPR036890">
    <property type="entry name" value="HATPase_C_sf"/>
</dbReference>
<evidence type="ECO:0000259" key="11">
    <source>
        <dbReference type="PROSITE" id="PS50885"/>
    </source>
</evidence>
<dbReference type="InterPro" id="IPR036097">
    <property type="entry name" value="HisK_dim/P_sf"/>
</dbReference>
<dbReference type="Gene3D" id="1.10.287.130">
    <property type="match status" value="1"/>
</dbReference>
<keyword evidence="12" id="KW-0067">ATP-binding</keyword>
<dbReference type="SUPFAM" id="SSF55874">
    <property type="entry name" value="ATPase domain of HSP90 chaperone/DNA topoisomerase II/histidine kinase"/>
    <property type="match status" value="1"/>
</dbReference>
<evidence type="ECO:0000256" key="7">
    <source>
        <dbReference type="SAM" id="Coils"/>
    </source>
</evidence>
<dbReference type="CDD" id="cd00082">
    <property type="entry name" value="HisKA"/>
    <property type="match status" value="1"/>
</dbReference>
<dbReference type="Pfam" id="PF00512">
    <property type="entry name" value="HisKA"/>
    <property type="match status" value="1"/>
</dbReference>
<protein>
    <recommendedName>
        <fullName evidence="3">histidine kinase</fullName>
        <ecNumber evidence="3">2.7.13.3</ecNumber>
    </recommendedName>
</protein>
<sequence length="558" mass="61052">MPSQSFDSQPPSSILRDDDAALPAPAPVLAHWPWPLRVYGRWLHEASFRLHLSLAVMLGALSLALLVAAVNAWQGGRQVRAMLMDQGGRVAANLASNSSLALLYAAADNAEEAVRSSLNFPDVIGIEIRDTRGRLLLGLGPGRDSLPATPSTRGPSASDPWLDQETEDSWAFSAPVWTRPEPSPFDVTLRPAQLLGQVRVIQSKATLHRAQTSLFIANFGVALGFAALFLFAVRFLALRLTRPLAALAEAMERVERGDNDARAPADGPRDIAAMAHTFNRMIAALQEREAELGAHRDHLEELVRERTAELSEAKERAEVASRAKSQFLARMSHELRTPLNAVMGYAQILKMEGGLTPKQRNGLDVIHSSGQHLLTLIVDILDLSRIEAGKAELRLAPVDLPGRLHAVADIVRVMAVDKQISLNLWLDPRLPPVVLTDEKRLSQILLNLLGNAVKFTHVGGVTLRAQVMASVTTLPGHVMLRFEVEDTGVGIAEDQVERLFEPFEQAGNAEQRIAGTGLGLAISRQLVRMMGGEIRLQSRLEHGSRFWFEISVPVQTAR</sequence>
<dbReference type="GO" id="GO:0005524">
    <property type="term" value="F:ATP binding"/>
    <property type="evidence" value="ECO:0007669"/>
    <property type="project" value="UniProtKB-KW"/>
</dbReference>
<keyword evidence="13" id="KW-1185">Reference proteome</keyword>
<dbReference type="Gene3D" id="6.10.340.10">
    <property type="match status" value="1"/>
</dbReference>
<evidence type="ECO:0000256" key="4">
    <source>
        <dbReference type="ARBA" id="ARBA00022553"/>
    </source>
</evidence>
<gene>
    <name evidence="12" type="ORF">LXT13_24730</name>
</gene>
<feature type="transmembrane region" description="Helical" evidence="9">
    <location>
        <begin position="214"/>
        <end position="237"/>
    </location>
</feature>
<evidence type="ECO:0000256" key="8">
    <source>
        <dbReference type="SAM" id="MobiDB-lite"/>
    </source>
</evidence>
<dbReference type="SMART" id="SM00304">
    <property type="entry name" value="HAMP"/>
    <property type="match status" value="1"/>
</dbReference>
<dbReference type="Pfam" id="PF02518">
    <property type="entry name" value="HATPase_c"/>
    <property type="match status" value="1"/>
</dbReference>
<dbReference type="SMART" id="SM00387">
    <property type="entry name" value="HATPase_c"/>
    <property type="match status" value="1"/>
</dbReference>
<comment type="caution">
    <text evidence="12">The sequence shown here is derived from an EMBL/GenBank/DDBJ whole genome shotgun (WGS) entry which is preliminary data.</text>
</comment>
<dbReference type="InterPro" id="IPR003594">
    <property type="entry name" value="HATPase_dom"/>
</dbReference>
<organism evidence="12 13">
    <name type="scientific">Pelomonas cellulosilytica</name>
    <dbReference type="NCBI Taxonomy" id="2906762"/>
    <lineage>
        <taxon>Bacteria</taxon>
        <taxon>Pseudomonadati</taxon>
        <taxon>Pseudomonadota</taxon>
        <taxon>Betaproteobacteria</taxon>
        <taxon>Burkholderiales</taxon>
        <taxon>Sphaerotilaceae</taxon>
        <taxon>Roseateles</taxon>
    </lineage>
</organism>
<feature type="transmembrane region" description="Helical" evidence="9">
    <location>
        <begin position="50"/>
        <end position="73"/>
    </location>
</feature>
<dbReference type="EC" id="2.7.13.3" evidence="3"/>
<reference evidence="12 13" key="1">
    <citation type="submission" date="2021-12" db="EMBL/GenBank/DDBJ databases">
        <title>Genome seq of P8.</title>
        <authorList>
            <person name="Seo T."/>
        </authorList>
    </citation>
    <scope>NUCLEOTIDE SEQUENCE [LARGE SCALE GENOMIC DNA]</scope>
    <source>
        <strain evidence="12 13">P8</strain>
    </source>
</reference>
<dbReference type="Pfam" id="PF00672">
    <property type="entry name" value="HAMP"/>
    <property type="match status" value="1"/>
</dbReference>
<feature type="region of interest" description="Disordered" evidence="8">
    <location>
        <begin position="140"/>
        <end position="162"/>
    </location>
</feature>
<comment type="subcellular location">
    <subcellularLocation>
        <location evidence="2">Membrane</location>
    </subcellularLocation>
</comment>
<evidence type="ECO:0000259" key="10">
    <source>
        <dbReference type="PROSITE" id="PS50109"/>
    </source>
</evidence>
<dbReference type="InterPro" id="IPR003660">
    <property type="entry name" value="HAMP_dom"/>
</dbReference>
<dbReference type="PANTHER" id="PTHR43047">
    <property type="entry name" value="TWO-COMPONENT HISTIDINE PROTEIN KINASE"/>
    <property type="match status" value="1"/>
</dbReference>
<keyword evidence="5" id="KW-0808">Transferase</keyword>
<dbReference type="PROSITE" id="PS50109">
    <property type="entry name" value="HIS_KIN"/>
    <property type="match status" value="1"/>
</dbReference>
<dbReference type="Gene3D" id="3.30.565.10">
    <property type="entry name" value="Histidine kinase-like ATPase, C-terminal domain"/>
    <property type="match status" value="1"/>
</dbReference>
<dbReference type="SMART" id="SM00388">
    <property type="entry name" value="HisKA"/>
    <property type="match status" value="1"/>
</dbReference>
<dbReference type="CDD" id="cd16922">
    <property type="entry name" value="HATPase_EvgS-ArcB-TorS-like"/>
    <property type="match status" value="1"/>
</dbReference>
<feature type="coiled-coil region" evidence="7">
    <location>
        <begin position="285"/>
        <end position="316"/>
    </location>
</feature>
<evidence type="ECO:0000256" key="6">
    <source>
        <dbReference type="ARBA" id="ARBA00022777"/>
    </source>
</evidence>
<dbReference type="SUPFAM" id="SSF158472">
    <property type="entry name" value="HAMP domain-like"/>
    <property type="match status" value="1"/>
</dbReference>
<feature type="domain" description="HAMP" evidence="11">
    <location>
        <begin position="238"/>
        <end position="290"/>
    </location>
</feature>
<dbReference type="EMBL" id="JAJTWU010000011">
    <property type="protein sequence ID" value="MCE4557601.1"/>
    <property type="molecule type" value="Genomic_DNA"/>
</dbReference>
<feature type="domain" description="Histidine kinase" evidence="10">
    <location>
        <begin position="330"/>
        <end position="554"/>
    </location>
</feature>
<evidence type="ECO:0000256" key="3">
    <source>
        <dbReference type="ARBA" id="ARBA00012438"/>
    </source>
</evidence>
<keyword evidence="4" id="KW-0597">Phosphoprotein</keyword>